<evidence type="ECO:0000256" key="1">
    <source>
        <dbReference type="ARBA" id="ARBA00004123"/>
    </source>
</evidence>
<evidence type="ECO:0000256" key="7">
    <source>
        <dbReference type="SAM" id="MobiDB-lite"/>
    </source>
</evidence>
<dbReference type="GO" id="GO:0005685">
    <property type="term" value="C:U1 snRNP"/>
    <property type="evidence" value="ECO:0007669"/>
    <property type="project" value="TreeGrafter"/>
</dbReference>
<feature type="compositionally biased region" description="Low complexity" evidence="7">
    <location>
        <begin position="916"/>
        <end position="933"/>
    </location>
</feature>
<feature type="region of interest" description="Disordered" evidence="7">
    <location>
        <begin position="560"/>
        <end position="583"/>
    </location>
</feature>
<evidence type="ECO:0000256" key="3">
    <source>
        <dbReference type="ARBA" id="ARBA00022737"/>
    </source>
</evidence>
<dbReference type="SUPFAM" id="SSF48452">
    <property type="entry name" value="TPR-like"/>
    <property type="match status" value="2"/>
</dbReference>
<feature type="region of interest" description="Disordered" evidence="7">
    <location>
        <begin position="757"/>
        <end position="858"/>
    </location>
</feature>
<dbReference type="Gene3D" id="1.25.40.10">
    <property type="entry name" value="Tetratricopeptide repeat domain"/>
    <property type="match status" value="2"/>
</dbReference>
<feature type="compositionally biased region" description="Polar residues" evidence="7">
    <location>
        <begin position="783"/>
        <end position="802"/>
    </location>
</feature>
<dbReference type="InterPro" id="IPR011990">
    <property type="entry name" value="TPR-like_helical_dom_sf"/>
</dbReference>
<feature type="compositionally biased region" description="Polar residues" evidence="7">
    <location>
        <begin position="757"/>
        <end position="769"/>
    </location>
</feature>
<evidence type="ECO:0000256" key="4">
    <source>
        <dbReference type="ARBA" id="ARBA00023187"/>
    </source>
</evidence>
<dbReference type="Pfam" id="PF23241">
    <property type="entry name" value="HAT_PRP39_C"/>
    <property type="match status" value="1"/>
</dbReference>
<sequence length="1242" mass="140364">MDMEYAGKASGTIDEIDFHERLREVIASGSSDFDNWTSLISEIEKTYPDNVETICLVYDSFLSKFPLCYGYWRKYADHKTLLCTIDKAIEIFERAVQSATYSVGVWVDYCNFSISVFEDPHDVRRLFKRGMSFVGKDYLCHALLDKYIEFELSQQQWSFLVRIYIQILRFPTKKLHHYYDNFKKFAAMFKEEIGRQNDCSNEEQSEAVPDNAVTISEDEISHVIKDLLDSSVGPTVGSKALQKYISIAEQFYQEACQLEGKILCFETHIRRPYFHVKPLDDKQLENWHHYLDFVEKQEDFDWAVKLYERCLISCANYPEFWMRYVDFVETKGGRELANFALDRATQIYLKNVPAIHLFNARFKEHIGDVLGARAAYLQCDTGSHSHFIENVIKEANMEKRLGNFAAAFHVYEKALEMAAERQKLHIIPNLYIHFSRLKYMITSSVDAAMDVIVDGIQHVPHCKFLLEGLINFAMMHGGQRQLNVVDSVIANAISRGPDLSHGLSTKDLEDISLLYLKFVDHCGIIHDVRNAWNRHIKLFPHLIRTVTSFKDLTTGNQLLNVTTDGKQNNSFGMPEQPLSSPENHVIQSDQVLTDQFQREDDDNGAQGKLQQLPPSVTEQSREDTFGVIDLTHDLVHQSRDDASGQSTHSLVHQSGEDAIVPMESTHDLVHQSKDDASGTSESTHNLGNQVAADVASLEASQKCSDVQQEQDHKLEQHLKPLSLGSLSLNPQDKESRDSIPMESCECDALQETSVSNGIPESCLNTNGNPSIASPRSSSAADSTQFQNESVNPSSSASHQNPRPAQAHPEQQVPPNSGGKWHQMSNTVKASKDASSGPHGHLQGQQHQQQPISPLRQSPPVEMDAQDLLSQCYPHDPLSWQNPQGEQGIQAQNQYQTGASQGNLTATPAWPVQIAQQQNSVSVSKSQLSPQPVSHPQAQMSPCPMQSSEQLGPVQHSQAYNQMAQYCYQQQQHYFQQQQPYQQQQQNEQQLLLLQQQHYLQQQQQQQLPQPPPPHQPQQPQQQQHLLYPQQQLEQHQQHYQQLQQLQPQQGQQLWQQNQLQQWQQLQQGYQQLQQQHLLQQQQDYQQQLQQACLRPQEEYQKLQQLAQQQQQGYQQLQLQPQPQVTSTQILTWNGSYYQQGQGVVPPCSMGASGPAESPHPQQQSPQGVTSQHSAGTSGLSASPHHQKQSPQGVTPLCGAGTAGPSVSPHHQKQSPHGDTLLHSSGDSGPAVSPHPEQQSPLS</sequence>
<comment type="similarity">
    <text evidence="6">Belongs to the PRP39 family.</text>
</comment>
<dbReference type="GO" id="GO:0030627">
    <property type="term" value="F:pre-mRNA 5'-splice site binding"/>
    <property type="evidence" value="ECO:0007669"/>
    <property type="project" value="TreeGrafter"/>
</dbReference>
<dbReference type="GO" id="GO:0000395">
    <property type="term" value="P:mRNA 5'-splice site recognition"/>
    <property type="evidence" value="ECO:0007669"/>
    <property type="project" value="TreeGrafter"/>
</dbReference>
<evidence type="ECO:0000256" key="6">
    <source>
        <dbReference type="ARBA" id="ARBA00038019"/>
    </source>
</evidence>
<proteinExistence type="inferred from homology"/>
<evidence type="ECO:0000256" key="2">
    <source>
        <dbReference type="ARBA" id="ARBA00022664"/>
    </source>
</evidence>
<evidence type="ECO:0000256" key="5">
    <source>
        <dbReference type="ARBA" id="ARBA00023242"/>
    </source>
</evidence>
<dbReference type="PANTHER" id="PTHR17204:SF26">
    <property type="entry name" value="PRE-MRNA-PROCESSING FACTOR 39-2"/>
    <property type="match status" value="1"/>
</dbReference>
<feature type="compositionally biased region" description="Low complexity" evidence="7">
    <location>
        <begin position="770"/>
        <end position="782"/>
    </location>
</feature>
<dbReference type="FunFam" id="1.25.40.10:FF:000064">
    <property type="entry name" value="Putative pre-mrna-processing factor 39"/>
    <property type="match status" value="1"/>
</dbReference>
<keyword evidence="5" id="KW-0539">Nucleus</keyword>
<dbReference type="GO" id="GO:0000243">
    <property type="term" value="C:commitment complex"/>
    <property type="evidence" value="ECO:0007669"/>
    <property type="project" value="TreeGrafter"/>
</dbReference>
<keyword evidence="3" id="KW-0677">Repeat</keyword>
<comment type="subcellular location">
    <subcellularLocation>
        <location evidence="1">Nucleus</location>
    </subcellularLocation>
</comment>
<dbReference type="FunFam" id="1.25.40.10:FF:000159">
    <property type="entry name" value="Tetratricopeptide repeat (TPR)-like superfamily protein"/>
    <property type="match status" value="1"/>
</dbReference>
<evidence type="ECO:0008006" key="9">
    <source>
        <dbReference type="Google" id="ProtNLM"/>
    </source>
</evidence>
<feature type="compositionally biased region" description="Polar residues" evidence="7">
    <location>
        <begin position="608"/>
        <end position="618"/>
    </location>
</feature>
<keyword evidence="2" id="KW-0507">mRNA processing</keyword>
<dbReference type="EMBL" id="GHES01013763">
    <property type="protein sequence ID" value="MPA44322.1"/>
    <property type="molecule type" value="Transcribed_RNA"/>
</dbReference>
<organism evidence="8">
    <name type="scientific">Davidia involucrata</name>
    <name type="common">Dove tree</name>
    <dbReference type="NCBI Taxonomy" id="16924"/>
    <lineage>
        <taxon>Eukaryota</taxon>
        <taxon>Viridiplantae</taxon>
        <taxon>Streptophyta</taxon>
        <taxon>Embryophyta</taxon>
        <taxon>Tracheophyta</taxon>
        <taxon>Spermatophyta</taxon>
        <taxon>Magnoliopsida</taxon>
        <taxon>eudicotyledons</taxon>
        <taxon>Gunneridae</taxon>
        <taxon>Pentapetalae</taxon>
        <taxon>asterids</taxon>
        <taxon>Cornales</taxon>
        <taxon>Nyssaceae</taxon>
        <taxon>Davidia</taxon>
    </lineage>
</organism>
<reference evidence="8" key="1">
    <citation type="submission" date="2019-08" db="EMBL/GenBank/DDBJ databases">
        <title>Reference gene set and small RNA set construction with multiple tissues from Davidia involucrata Baill.</title>
        <authorList>
            <person name="Yang H."/>
            <person name="Zhou C."/>
            <person name="Li G."/>
            <person name="Wang J."/>
            <person name="Gao P."/>
            <person name="Wang M."/>
            <person name="Wang R."/>
            <person name="Zhao Y."/>
        </authorList>
    </citation>
    <scope>NUCLEOTIDE SEQUENCE</scope>
    <source>
        <tissue evidence="8">Mixed with DoveR01_LX</tissue>
    </source>
</reference>
<feature type="compositionally biased region" description="Polar residues" evidence="7">
    <location>
        <begin position="935"/>
        <end position="953"/>
    </location>
</feature>
<feature type="region of interest" description="Disordered" evidence="7">
    <location>
        <begin position="916"/>
        <end position="953"/>
    </location>
</feature>
<accession>A0A5B6ZIU3</accession>
<keyword evidence="4" id="KW-0508">mRNA splicing</keyword>
<dbReference type="SMART" id="SM00386">
    <property type="entry name" value="HAT"/>
    <property type="match status" value="6"/>
</dbReference>
<dbReference type="PANTHER" id="PTHR17204">
    <property type="entry name" value="PRE-MRNA PROCESSING PROTEIN PRP39-RELATED"/>
    <property type="match status" value="1"/>
</dbReference>
<dbReference type="AlphaFoldDB" id="A0A5B6ZIU3"/>
<feature type="region of interest" description="Disordered" evidence="7">
    <location>
        <begin position="1002"/>
        <end position="1024"/>
    </location>
</feature>
<feature type="compositionally biased region" description="Low complexity" evidence="7">
    <location>
        <begin position="834"/>
        <end position="853"/>
    </location>
</feature>
<feature type="compositionally biased region" description="Polar residues" evidence="7">
    <location>
        <begin position="1159"/>
        <end position="1180"/>
    </location>
</feature>
<dbReference type="Pfam" id="PF23240">
    <property type="entry name" value="HAT_PRP39_N"/>
    <property type="match status" value="1"/>
</dbReference>
<dbReference type="InterPro" id="IPR059164">
    <property type="entry name" value="HAT_PRP39_C"/>
</dbReference>
<feature type="region of interest" description="Disordered" evidence="7">
    <location>
        <begin position="597"/>
        <end position="620"/>
    </location>
</feature>
<feature type="region of interest" description="Disordered" evidence="7">
    <location>
        <begin position="717"/>
        <end position="740"/>
    </location>
</feature>
<feature type="region of interest" description="Disordered" evidence="7">
    <location>
        <begin position="1145"/>
        <end position="1242"/>
    </location>
</feature>
<name>A0A5B6ZIU3_DAVIN</name>
<dbReference type="InterPro" id="IPR003107">
    <property type="entry name" value="HAT"/>
</dbReference>
<gene>
    <name evidence="8" type="ORF">Din_013763</name>
</gene>
<protein>
    <recommendedName>
        <fullName evidence="9">Pre-mRNA-processing factor 39</fullName>
    </recommendedName>
</protein>
<dbReference type="GO" id="GO:0071004">
    <property type="term" value="C:U2-type prespliceosome"/>
    <property type="evidence" value="ECO:0007669"/>
    <property type="project" value="TreeGrafter"/>
</dbReference>
<evidence type="ECO:0000313" key="8">
    <source>
        <dbReference type="EMBL" id="MPA44322.1"/>
    </source>
</evidence>